<sequence length="356" mass="40949">MPGNNMNESPFFKLSAELRNRIYEEVLTNKTIHIATHQCPKDAKGAFPSTKLYRKIEHDHPRPGHRKFSYSVCVQKESERDLYDRSRSCSSQGGCRWLTIRPYYDRHEKCLQCMEEFEDAWCSYQDRGQPNDTPAEKRRLNQEANRLEVQELNKEFPLLALGLLRVCRQIHHEAALVPYESNTFAFREGFALDLFFSEKLLPQQREAVKSIQLGDWSGDWIEGVNVDACIRIRRSTILSLKNLSSVEICLEERLKLHAMGLNPFARLGLENVRVYVQGIGEEPEDYSDESGTDFDFDFEGEMEEGGCGVECRRTRAAAEEAEAWLKKDPTGTSDAKRSRPEEKGKRRKTIISTLGS</sequence>
<organism evidence="2 3">
    <name type="scientific">Zasmidium cellare</name>
    <name type="common">Wine cellar mold</name>
    <name type="synonym">Racodium cellare</name>
    <dbReference type="NCBI Taxonomy" id="395010"/>
    <lineage>
        <taxon>Eukaryota</taxon>
        <taxon>Fungi</taxon>
        <taxon>Dikarya</taxon>
        <taxon>Ascomycota</taxon>
        <taxon>Pezizomycotina</taxon>
        <taxon>Dothideomycetes</taxon>
        <taxon>Dothideomycetidae</taxon>
        <taxon>Mycosphaerellales</taxon>
        <taxon>Mycosphaerellaceae</taxon>
        <taxon>Zasmidium</taxon>
    </lineage>
</organism>
<dbReference type="Proteomes" id="UP001305779">
    <property type="component" value="Unassembled WGS sequence"/>
</dbReference>
<gene>
    <name evidence="2" type="ORF">PRZ48_012006</name>
</gene>
<accession>A0ABR0E7Z3</accession>
<proteinExistence type="predicted"/>
<dbReference type="PANTHER" id="PTHR38790">
    <property type="entry name" value="2EXR DOMAIN-CONTAINING PROTEIN-RELATED"/>
    <property type="match status" value="1"/>
</dbReference>
<feature type="compositionally biased region" description="Basic and acidic residues" evidence="1">
    <location>
        <begin position="322"/>
        <end position="344"/>
    </location>
</feature>
<reference evidence="2 3" key="1">
    <citation type="journal article" date="2023" name="G3 (Bethesda)">
        <title>A chromosome-level genome assembly of Zasmidium syzygii isolated from banana leaves.</title>
        <authorList>
            <person name="van Westerhoven A.C."/>
            <person name="Mehrabi R."/>
            <person name="Talebi R."/>
            <person name="Steentjes M.B.F."/>
            <person name="Corcolon B."/>
            <person name="Chong P.A."/>
            <person name="Kema G.H.J."/>
            <person name="Seidl M.F."/>
        </authorList>
    </citation>
    <scope>NUCLEOTIDE SEQUENCE [LARGE SCALE GENOMIC DNA]</scope>
    <source>
        <strain evidence="2 3">P124</strain>
    </source>
</reference>
<dbReference type="EMBL" id="JAXOVC010000009">
    <property type="protein sequence ID" value="KAK4497555.1"/>
    <property type="molecule type" value="Genomic_DNA"/>
</dbReference>
<evidence type="ECO:0000313" key="2">
    <source>
        <dbReference type="EMBL" id="KAK4497555.1"/>
    </source>
</evidence>
<protein>
    <submittedName>
        <fullName evidence="2">Uncharacterized protein</fullName>
    </submittedName>
</protein>
<name>A0ABR0E7Z3_ZASCE</name>
<dbReference type="PANTHER" id="PTHR38790:SF4">
    <property type="entry name" value="2EXR DOMAIN-CONTAINING PROTEIN"/>
    <property type="match status" value="1"/>
</dbReference>
<comment type="caution">
    <text evidence="2">The sequence shown here is derived from an EMBL/GenBank/DDBJ whole genome shotgun (WGS) entry which is preliminary data.</text>
</comment>
<evidence type="ECO:0000256" key="1">
    <source>
        <dbReference type="SAM" id="MobiDB-lite"/>
    </source>
</evidence>
<keyword evidence="3" id="KW-1185">Reference proteome</keyword>
<feature type="region of interest" description="Disordered" evidence="1">
    <location>
        <begin position="322"/>
        <end position="356"/>
    </location>
</feature>
<evidence type="ECO:0000313" key="3">
    <source>
        <dbReference type="Proteomes" id="UP001305779"/>
    </source>
</evidence>